<evidence type="ECO:0000256" key="20">
    <source>
        <dbReference type="SAM" id="Phobius"/>
    </source>
</evidence>
<evidence type="ECO:0000256" key="5">
    <source>
        <dbReference type="ARBA" id="ARBA00012211"/>
    </source>
</evidence>
<feature type="domain" description="Mur ligase C-terminal" evidence="22">
    <location>
        <begin position="323"/>
        <end position="458"/>
    </location>
</feature>
<evidence type="ECO:0000259" key="22">
    <source>
        <dbReference type="Pfam" id="PF02875"/>
    </source>
</evidence>
<evidence type="ECO:0000259" key="23">
    <source>
        <dbReference type="Pfam" id="PF08245"/>
    </source>
</evidence>
<keyword evidence="9 19" id="KW-0132">Cell division</keyword>
<dbReference type="Gene3D" id="3.40.1190.10">
    <property type="entry name" value="Mur-like, catalytic domain"/>
    <property type="match status" value="1"/>
</dbReference>
<evidence type="ECO:0000256" key="16">
    <source>
        <dbReference type="ARBA" id="ARBA00047833"/>
    </source>
</evidence>
<evidence type="ECO:0000313" key="25">
    <source>
        <dbReference type="Proteomes" id="UP001143328"/>
    </source>
</evidence>
<evidence type="ECO:0000256" key="8">
    <source>
        <dbReference type="ARBA" id="ARBA00022598"/>
    </source>
</evidence>
<evidence type="ECO:0000256" key="9">
    <source>
        <dbReference type="ARBA" id="ARBA00022618"/>
    </source>
</evidence>
<evidence type="ECO:0000256" key="15">
    <source>
        <dbReference type="ARBA" id="ARBA00023316"/>
    </source>
</evidence>
<keyword evidence="20" id="KW-0472">Membrane</keyword>
<evidence type="ECO:0000256" key="17">
    <source>
        <dbReference type="ARBA" id="ARBA00060592"/>
    </source>
</evidence>
<keyword evidence="10 19" id="KW-0547">Nucleotide-binding</keyword>
<comment type="pathway">
    <text evidence="17">Glycan biosynthesis.</text>
</comment>
<keyword evidence="13 19" id="KW-0573">Peptidoglycan synthesis</keyword>
<keyword evidence="15 19" id="KW-0961">Cell wall biogenesis/degradation</keyword>
<feature type="domain" description="Mur ligase N-terminal catalytic" evidence="21">
    <location>
        <begin position="18"/>
        <end position="116"/>
    </location>
</feature>
<comment type="caution">
    <text evidence="24">The sequence shown here is derived from an EMBL/GenBank/DDBJ whole genome shotgun (WGS) entry which is preliminary data.</text>
</comment>
<dbReference type="InterPro" id="IPR013221">
    <property type="entry name" value="Mur_ligase_cen"/>
</dbReference>
<evidence type="ECO:0000256" key="18">
    <source>
        <dbReference type="ARBA" id="ARBA00079022"/>
    </source>
</evidence>
<feature type="transmembrane region" description="Helical" evidence="20">
    <location>
        <begin position="21"/>
        <end position="41"/>
    </location>
</feature>
<gene>
    <name evidence="19 24" type="primary">murC</name>
    <name evidence="24" type="ORF">GCM10017655_22270</name>
</gene>
<keyword evidence="7 19" id="KW-0963">Cytoplasm</keyword>
<comment type="similarity">
    <text evidence="4 19">Belongs to the MurCDEF family.</text>
</comment>
<dbReference type="SUPFAM" id="SSF53623">
    <property type="entry name" value="MurD-like peptide ligases, catalytic domain"/>
    <property type="match status" value="1"/>
</dbReference>
<comment type="subcellular location">
    <subcellularLocation>
        <location evidence="2 19">Cytoplasm</location>
    </subcellularLocation>
</comment>
<dbReference type="InterPro" id="IPR036565">
    <property type="entry name" value="Mur-like_cat_sf"/>
</dbReference>
<protein>
    <recommendedName>
        <fullName evidence="6 19">UDP-N-acetylmuramate--L-alanine ligase</fullName>
        <ecNumber evidence="5 19">6.3.2.8</ecNumber>
    </recommendedName>
    <alternativeName>
        <fullName evidence="18 19">UDP-N-acetylmuramoyl-L-alanine synthetase</fullName>
    </alternativeName>
</protein>
<proteinExistence type="inferred from homology"/>
<comment type="catalytic activity">
    <reaction evidence="16 19">
        <text>UDP-N-acetyl-alpha-D-muramate + L-alanine + ATP = UDP-N-acetyl-alpha-D-muramoyl-L-alanine + ADP + phosphate + H(+)</text>
        <dbReference type="Rhea" id="RHEA:23372"/>
        <dbReference type="ChEBI" id="CHEBI:15378"/>
        <dbReference type="ChEBI" id="CHEBI:30616"/>
        <dbReference type="ChEBI" id="CHEBI:43474"/>
        <dbReference type="ChEBI" id="CHEBI:57972"/>
        <dbReference type="ChEBI" id="CHEBI:70757"/>
        <dbReference type="ChEBI" id="CHEBI:83898"/>
        <dbReference type="ChEBI" id="CHEBI:456216"/>
        <dbReference type="EC" id="6.3.2.8"/>
    </reaction>
</comment>
<keyword evidence="14 19" id="KW-0131">Cell cycle</keyword>
<feature type="binding site" evidence="19">
    <location>
        <begin position="123"/>
        <end position="129"/>
    </location>
    <ligand>
        <name>ATP</name>
        <dbReference type="ChEBI" id="CHEBI:30616"/>
    </ligand>
</feature>
<dbReference type="Gene3D" id="3.90.190.20">
    <property type="entry name" value="Mur ligase, C-terminal domain"/>
    <property type="match status" value="1"/>
</dbReference>
<evidence type="ECO:0000256" key="1">
    <source>
        <dbReference type="ARBA" id="ARBA00003921"/>
    </source>
</evidence>
<keyword evidence="12 19" id="KW-0133">Cell shape</keyword>
<dbReference type="GO" id="GO:0071555">
    <property type="term" value="P:cell wall organization"/>
    <property type="evidence" value="ECO:0007669"/>
    <property type="project" value="UniProtKB-KW"/>
</dbReference>
<reference evidence="24" key="1">
    <citation type="journal article" date="2014" name="Int. J. Syst. Evol. Microbiol.">
        <title>Complete genome sequence of Corynebacterium casei LMG S-19264T (=DSM 44701T), isolated from a smear-ripened cheese.</title>
        <authorList>
            <consortium name="US DOE Joint Genome Institute (JGI-PGF)"/>
            <person name="Walter F."/>
            <person name="Albersmeier A."/>
            <person name="Kalinowski J."/>
            <person name="Ruckert C."/>
        </authorList>
    </citation>
    <scope>NUCLEOTIDE SEQUENCE</scope>
    <source>
        <strain evidence="24">VKM B-2935</strain>
    </source>
</reference>
<evidence type="ECO:0000256" key="14">
    <source>
        <dbReference type="ARBA" id="ARBA00023306"/>
    </source>
</evidence>
<dbReference type="Proteomes" id="UP001143328">
    <property type="component" value="Unassembled WGS sequence"/>
</dbReference>
<evidence type="ECO:0000256" key="4">
    <source>
        <dbReference type="ARBA" id="ARBA00010416"/>
    </source>
</evidence>
<dbReference type="SUPFAM" id="SSF53244">
    <property type="entry name" value="MurD-like peptide ligases, peptide-binding domain"/>
    <property type="match status" value="1"/>
</dbReference>
<organism evidence="24 25">
    <name type="scientific">Pseudomonas turukhanskensis</name>
    <dbReference type="NCBI Taxonomy" id="1806536"/>
    <lineage>
        <taxon>Bacteria</taxon>
        <taxon>Pseudomonadati</taxon>
        <taxon>Pseudomonadota</taxon>
        <taxon>Gammaproteobacteria</taxon>
        <taxon>Pseudomonadales</taxon>
        <taxon>Pseudomonadaceae</taxon>
        <taxon>Pseudomonas</taxon>
    </lineage>
</organism>
<comment type="pathway">
    <text evidence="3 19">Cell wall biogenesis; peptidoglycan biosynthesis.</text>
</comment>
<dbReference type="FunFam" id="3.40.50.720:FF:000046">
    <property type="entry name" value="UDP-N-acetylmuramate--L-alanine ligase"/>
    <property type="match status" value="1"/>
</dbReference>
<evidence type="ECO:0000256" key="2">
    <source>
        <dbReference type="ARBA" id="ARBA00004496"/>
    </source>
</evidence>
<evidence type="ECO:0000256" key="3">
    <source>
        <dbReference type="ARBA" id="ARBA00004752"/>
    </source>
</evidence>
<evidence type="ECO:0000313" key="24">
    <source>
        <dbReference type="EMBL" id="GLK89165.1"/>
    </source>
</evidence>
<dbReference type="EMBL" id="BSFN01000005">
    <property type="protein sequence ID" value="GLK89165.1"/>
    <property type="molecule type" value="Genomic_DNA"/>
</dbReference>
<evidence type="ECO:0000256" key="12">
    <source>
        <dbReference type="ARBA" id="ARBA00022960"/>
    </source>
</evidence>
<dbReference type="InterPro" id="IPR004101">
    <property type="entry name" value="Mur_ligase_C"/>
</dbReference>
<dbReference type="Pfam" id="PF01225">
    <property type="entry name" value="Mur_ligase"/>
    <property type="match status" value="1"/>
</dbReference>
<keyword evidence="25" id="KW-1185">Reference proteome</keyword>
<keyword evidence="20" id="KW-1133">Transmembrane helix</keyword>
<keyword evidence="11 19" id="KW-0067">ATP-binding</keyword>
<dbReference type="SUPFAM" id="SSF51984">
    <property type="entry name" value="MurCD N-terminal domain"/>
    <property type="match status" value="1"/>
</dbReference>
<evidence type="ECO:0000256" key="19">
    <source>
        <dbReference type="HAMAP-Rule" id="MF_00046"/>
    </source>
</evidence>
<dbReference type="GO" id="GO:0008763">
    <property type="term" value="F:UDP-N-acetylmuramate-L-alanine ligase activity"/>
    <property type="evidence" value="ECO:0007669"/>
    <property type="project" value="UniProtKB-UniRule"/>
</dbReference>
<dbReference type="InterPro" id="IPR036615">
    <property type="entry name" value="Mur_ligase_C_dom_sf"/>
</dbReference>
<dbReference type="GO" id="GO:0051301">
    <property type="term" value="P:cell division"/>
    <property type="evidence" value="ECO:0007669"/>
    <property type="project" value="UniProtKB-KW"/>
</dbReference>
<comment type="function">
    <text evidence="1 19">Cell wall formation.</text>
</comment>
<dbReference type="GO" id="GO:0005524">
    <property type="term" value="F:ATP binding"/>
    <property type="evidence" value="ECO:0007669"/>
    <property type="project" value="UniProtKB-UniRule"/>
</dbReference>
<keyword evidence="8 19" id="KW-0436">Ligase</keyword>
<dbReference type="InterPro" id="IPR000713">
    <property type="entry name" value="Mur_ligase_N"/>
</dbReference>
<evidence type="ECO:0000256" key="11">
    <source>
        <dbReference type="ARBA" id="ARBA00022840"/>
    </source>
</evidence>
<dbReference type="FunFam" id="3.40.1190.10:FF:000001">
    <property type="entry name" value="UDP-N-acetylmuramate--L-alanine ligase"/>
    <property type="match status" value="1"/>
</dbReference>
<dbReference type="PANTHER" id="PTHR43445:SF3">
    <property type="entry name" value="UDP-N-ACETYLMURAMATE--L-ALANINE LIGASE"/>
    <property type="match status" value="1"/>
</dbReference>
<dbReference type="GO" id="GO:0008360">
    <property type="term" value="P:regulation of cell shape"/>
    <property type="evidence" value="ECO:0007669"/>
    <property type="project" value="UniProtKB-KW"/>
</dbReference>
<dbReference type="PANTHER" id="PTHR43445">
    <property type="entry name" value="UDP-N-ACETYLMURAMATE--L-ALANINE LIGASE-RELATED"/>
    <property type="match status" value="1"/>
</dbReference>
<dbReference type="InterPro" id="IPR050061">
    <property type="entry name" value="MurCDEF_pg_biosynth"/>
</dbReference>
<dbReference type="InterPro" id="IPR005758">
    <property type="entry name" value="UDP-N-AcMur_Ala_ligase_MurC"/>
</dbReference>
<dbReference type="HAMAP" id="MF_00046">
    <property type="entry name" value="MurC"/>
    <property type="match status" value="1"/>
</dbReference>
<evidence type="ECO:0000256" key="13">
    <source>
        <dbReference type="ARBA" id="ARBA00022984"/>
    </source>
</evidence>
<dbReference type="Pfam" id="PF02875">
    <property type="entry name" value="Mur_ligase_C"/>
    <property type="match status" value="1"/>
</dbReference>
<sequence>MVESQKAFPQPEMRRIRRIHFVGIGGAGMCGIAEVLLNLGYEVSGSDIKGSAVTERLQNFGAQVFIGHRAENAQHADVLVVSSAINTANPEVANALERRIPIVPRAEMLAELMRYRHGIAVAGTHGKTTTTSLIASVFAAAGLDPTFVIGGRLNAAGTNAQLGTSRYLVAEADESDASFLHLQPMVAVVTNIDMDHMSTYEGDFNKLKKTFVEFLHNLPFYGLAVVCIDDVVVREILPQVKRPTMTYGLSEDADVRAINLRQNGMQTYFTVLRAGREPLDVSVNMPGNHNVLNALATIAIATDEGLSDEAIVHGLSKFQGVGRRFQVYGELPVEGGNVMLVDDYGHHPREVAAVIKAVRGGWPERRLVMVYQPHRYSRTRDLYDDFVQVLADANVLLLMEVYPAGEEPIPGADSRQLCHSIRQRGQLDPIYIERGTELAPIVKPLLRAGDILLCQGAGDIGGLAPQLLQSPLFAGAVVAGGSKK</sequence>
<dbReference type="Gene3D" id="3.40.50.720">
    <property type="entry name" value="NAD(P)-binding Rossmann-like Domain"/>
    <property type="match status" value="1"/>
</dbReference>
<evidence type="ECO:0000259" key="21">
    <source>
        <dbReference type="Pfam" id="PF01225"/>
    </source>
</evidence>
<evidence type="ECO:0000256" key="10">
    <source>
        <dbReference type="ARBA" id="ARBA00022741"/>
    </source>
</evidence>
<dbReference type="Pfam" id="PF08245">
    <property type="entry name" value="Mur_ligase_M"/>
    <property type="match status" value="1"/>
</dbReference>
<dbReference type="EC" id="6.3.2.8" evidence="5 19"/>
<dbReference type="GO" id="GO:0005737">
    <property type="term" value="C:cytoplasm"/>
    <property type="evidence" value="ECO:0007669"/>
    <property type="project" value="UniProtKB-SubCell"/>
</dbReference>
<evidence type="ECO:0000256" key="7">
    <source>
        <dbReference type="ARBA" id="ARBA00022490"/>
    </source>
</evidence>
<name>A0A9W6K7K2_9PSED</name>
<reference evidence="24" key="2">
    <citation type="submission" date="2023-01" db="EMBL/GenBank/DDBJ databases">
        <authorList>
            <person name="Sun Q."/>
            <person name="Evtushenko L."/>
        </authorList>
    </citation>
    <scope>NUCLEOTIDE SEQUENCE</scope>
    <source>
        <strain evidence="24">VKM B-2935</strain>
    </source>
</reference>
<accession>A0A9W6K7K2</accession>
<evidence type="ECO:0000256" key="6">
    <source>
        <dbReference type="ARBA" id="ARBA00021749"/>
    </source>
</evidence>
<keyword evidence="20" id="KW-0812">Transmembrane</keyword>
<dbReference type="NCBIfam" id="TIGR01082">
    <property type="entry name" value="murC"/>
    <property type="match status" value="1"/>
</dbReference>
<dbReference type="GO" id="GO:0009252">
    <property type="term" value="P:peptidoglycan biosynthetic process"/>
    <property type="evidence" value="ECO:0007669"/>
    <property type="project" value="UniProtKB-UniRule"/>
</dbReference>
<feature type="domain" description="Mur ligase central" evidence="23">
    <location>
        <begin position="121"/>
        <end position="301"/>
    </location>
</feature>
<dbReference type="AlphaFoldDB" id="A0A9W6K7K2"/>